<accession>U3P9U6</accession>
<dbReference type="KEGG" id="lxy:O159_27180"/>
<dbReference type="AlphaFoldDB" id="U3P9U6"/>
<dbReference type="STRING" id="1389489.O159_27180"/>
<evidence type="ECO:0000313" key="1">
    <source>
        <dbReference type="EMBL" id="AGW42616.1"/>
    </source>
</evidence>
<reference evidence="1 2" key="1">
    <citation type="journal article" date="2013" name="Genome Announc.">
        <title>Complete Genome Sequence of Leifsonia xyli subsp. cynodontis Strain DSM46306, a Gram-Positive Bacterial Pathogen of Grasses.</title>
        <authorList>
            <person name="Monteiro-Vitorello C.B."/>
            <person name="Zerillo M.M."/>
            <person name="Van Sluys M.A."/>
            <person name="Camargo L.E."/>
            <person name="Kitajima J.P."/>
        </authorList>
    </citation>
    <scope>NUCLEOTIDE SEQUENCE [LARGE SCALE GENOMIC DNA]</scope>
    <source>
        <strain evidence="1 2">DSM 46306</strain>
    </source>
</reference>
<organism evidence="1 2">
    <name type="scientific">Leifsonia xyli subsp. cynodontis DSM 46306</name>
    <dbReference type="NCBI Taxonomy" id="1389489"/>
    <lineage>
        <taxon>Bacteria</taxon>
        <taxon>Bacillati</taxon>
        <taxon>Actinomycetota</taxon>
        <taxon>Actinomycetes</taxon>
        <taxon>Micrococcales</taxon>
        <taxon>Microbacteriaceae</taxon>
        <taxon>Leifsonia</taxon>
    </lineage>
</organism>
<gene>
    <name evidence="1" type="ORF">O159_27180</name>
</gene>
<evidence type="ECO:0000313" key="2">
    <source>
        <dbReference type="Proteomes" id="UP000016743"/>
    </source>
</evidence>
<sequence length="102" mass="11210">MAALRAKGLAALFRAALTEGMDDTAGRRTLIRTLMQQLQTGPVTVRAEDIDISPLEWRSAAREAAQRLDRPLTVYAHGTVTWVRLAEPPTAPTRAQRLPTFG</sequence>
<proteinExistence type="predicted"/>
<dbReference type="PATRIC" id="fig|1389489.3.peg.2610"/>
<dbReference type="Proteomes" id="UP000016743">
    <property type="component" value="Chromosome"/>
</dbReference>
<dbReference type="EMBL" id="CP006734">
    <property type="protein sequence ID" value="AGW42616.1"/>
    <property type="molecule type" value="Genomic_DNA"/>
</dbReference>
<dbReference type="HOGENOM" id="CLU_2273866_0_0_11"/>
<keyword evidence="2" id="KW-1185">Reference proteome</keyword>
<protein>
    <submittedName>
        <fullName evidence="1">Uncharacterized protein</fullName>
    </submittedName>
</protein>
<name>U3P9U6_LEIXC</name>